<feature type="transmembrane region" description="Helical" evidence="7">
    <location>
        <begin position="330"/>
        <end position="348"/>
    </location>
</feature>
<dbReference type="SUPFAM" id="SSF103473">
    <property type="entry name" value="MFS general substrate transporter"/>
    <property type="match status" value="1"/>
</dbReference>
<evidence type="ECO:0000313" key="8">
    <source>
        <dbReference type="EMBL" id="MFM9608131.1"/>
    </source>
</evidence>
<dbReference type="InterPro" id="IPR036259">
    <property type="entry name" value="MFS_trans_sf"/>
</dbReference>
<dbReference type="RefSeq" id="WP_409120564.1">
    <property type="nucleotide sequence ID" value="NZ_JBJVNI010000003.1"/>
</dbReference>
<evidence type="ECO:0000256" key="5">
    <source>
        <dbReference type="ARBA" id="ARBA00023136"/>
    </source>
</evidence>
<keyword evidence="3 7" id="KW-0812">Transmembrane</keyword>
<gene>
    <name evidence="8" type="ORF">ACKI18_05340</name>
</gene>
<evidence type="ECO:0000256" key="4">
    <source>
        <dbReference type="ARBA" id="ARBA00022989"/>
    </source>
</evidence>
<feature type="region of interest" description="Disordered" evidence="6">
    <location>
        <begin position="187"/>
        <end position="244"/>
    </location>
</feature>
<evidence type="ECO:0000256" key="7">
    <source>
        <dbReference type="SAM" id="Phobius"/>
    </source>
</evidence>
<feature type="transmembrane region" description="Helical" evidence="7">
    <location>
        <begin position="410"/>
        <end position="428"/>
    </location>
</feature>
<proteinExistence type="predicted"/>
<keyword evidence="5 7" id="KW-0472">Membrane</keyword>
<evidence type="ECO:0000256" key="6">
    <source>
        <dbReference type="SAM" id="MobiDB-lite"/>
    </source>
</evidence>
<name>A0ABW9HKC4_9ACTN</name>
<accession>A0ABW9HKC4</accession>
<dbReference type="Proteomes" id="UP001631957">
    <property type="component" value="Unassembled WGS sequence"/>
</dbReference>
<feature type="transmembrane region" description="Helical" evidence="7">
    <location>
        <begin position="300"/>
        <end position="318"/>
    </location>
</feature>
<dbReference type="EMBL" id="JBJVNI010000003">
    <property type="protein sequence ID" value="MFM9608131.1"/>
    <property type="molecule type" value="Genomic_DNA"/>
</dbReference>
<evidence type="ECO:0000256" key="1">
    <source>
        <dbReference type="ARBA" id="ARBA00004651"/>
    </source>
</evidence>
<comment type="subcellular location">
    <subcellularLocation>
        <location evidence="1">Cell membrane</location>
        <topology evidence="1">Multi-pass membrane protein</topology>
    </subcellularLocation>
</comment>
<comment type="caution">
    <text evidence="8">The sequence shown here is derived from an EMBL/GenBank/DDBJ whole genome shotgun (WGS) entry which is preliminary data.</text>
</comment>
<feature type="compositionally biased region" description="Pro residues" evidence="6">
    <location>
        <begin position="221"/>
        <end position="240"/>
    </location>
</feature>
<feature type="transmembrane region" description="Helical" evidence="7">
    <location>
        <begin position="273"/>
        <end position="294"/>
    </location>
</feature>
<evidence type="ECO:0000256" key="3">
    <source>
        <dbReference type="ARBA" id="ARBA00022692"/>
    </source>
</evidence>
<organism evidence="8 9">
    <name type="scientific">Streptomyces niveiscabiei</name>
    <dbReference type="NCBI Taxonomy" id="164115"/>
    <lineage>
        <taxon>Bacteria</taxon>
        <taxon>Bacillati</taxon>
        <taxon>Actinomycetota</taxon>
        <taxon>Actinomycetes</taxon>
        <taxon>Kitasatosporales</taxon>
        <taxon>Streptomycetaceae</taxon>
        <taxon>Streptomyces</taxon>
    </lineage>
</organism>
<dbReference type="Gene3D" id="1.20.1250.20">
    <property type="entry name" value="MFS general substrate transporter like domains"/>
    <property type="match status" value="1"/>
</dbReference>
<protein>
    <submittedName>
        <fullName evidence="8">MFS transporter</fullName>
    </submittedName>
</protein>
<dbReference type="PANTHER" id="PTHR23513:SF11">
    <property type="entry name" value="STAPHYLOFERRIN A TRANSPORTER"/>
    <property type="match status" value="1"/>
</dbReference>
<keyword evidence="9" id="KW-1185">Reference proteome</keyword>
<reference evidence="8 9" key="1">
    <citation type="submission" date="2024-12" db="EMBL/GenBank/DDBJ databases">
        <title>Forecasting of Potato common scab and diversities of Pathogenic streptomyces spp. in china.</title>
        <authorList>
            <person name="Handique U."/>
            <person name="Wu J."/>
        </authorList>
    </citation>
    <scope>NUCLEOTIDE SEQUENCE [LARGE SCALE GENOMIC DNA]</scope>
    <source>
        <strain evidence="8 9">ZRIMU1530</strain>
    </source>
</reference>
<keyword evidence="4 7" id="KW-1133">Transmembrane helix</keyword>
<feature type="transmembrane region" description="Helical" evidence="7">
    <location>
        <begin position="70"/>
        <end position="89"/>
    </location>
</feature>
<evidence type="ECO:0000256" key="2">
    <source>
        <dbReference type="ARBA" id="ARBA00022475"/>
    </source>
</evidence>
<sequence>MIRRYPLSRYLLGAGAARTGDEMSGPALLLTGTAITGSGPPLLAALTASAALGGPILGTLLDRTPRPGRLLGGALAAYAATLLLVWWSLGALPLPAALSLALTAGLFAPSLAAGWTSQLPRVTAAERLPRAGALDAASYEFAALAGPALAGGVALAAGPEAALLTSVALVACALPAAWSLPGRVSSGAAGDVGSAPRPVPERPGGGRVRSGAGGDAGSAPRPVPEPVPIPGPQEAPPPASAPVAPTGLRADLRAGFAALLRIRPLARATLTSTLSHAGLGAFTAVTPVLGVRAFGVESAGAFLLAALAFASLVASLALARRPDVLGPDAVLLASTLVLGAAFLAAPAVPLAASFLAGLGAGPQLVALFAIRHREAPERLRGQIFSTGASLKISGYAAGAGVAAFCPPGGALPAAAGCQALAVAGFLLLSRTGDRPKTAAGTCG</sequence>
<dbReference type="InterPro" id="IPR011701">
    <property type="entry name" value="MFS"/>
</dbReference>
<dbReference type="PANTHER" id="PTHR23513">
    <property type="entry name" value="INTEGRAL MEMBRANE EFFLUX PROTEIN-RELATED"/>
    <property type="match status" value="1"/>
</dbReference>
<feature type="transmembrane region" description="Helical" evidence="7">
    <location>
        <begin position="383"/>
        <end position="404"/>
    </location>
</feature>
<evidence type="ECO:0000313" key="9">
    <source>
        <dbReference type="Proteomes" id="UP001631957"/>
    </source>
</evidence>
<feature type="transmembrane region" description="Helical" evidence="7">
    <location>
        <begin position="354"/>
        <end position="371"/>
    </location>
</feature>
<feature type="transmembrane region" description="Helical" evidence="7">
    <location>
        <begin position="95"/>
        <end position="115"/>
    </location>
</feature>
<keyword evidence="2" id="KW-1003">Cell membrane</keyword>
<dbReference type="Pfam" id="PF07690">
    <property type="entry name" value="MFS_1"/>
    <property type="match status" value="1"/>
</dbReference>
<feature type="compositionally biased region" description="Gly residues" evidence="6">
    <location>
        <begin position="203"/>
        <end position="216"/>
    </location>
</feature>